<dbReference type="SUPFAM" id="SSF54060">
    <property type="entry name" value="His-Me finger endonucleases"/>
    <property type="match status" value="1"/>
</dbReference>
<evidence type="ECO:0000256" key="1">
    <source>
        <dbReference type="ARBA" id="ARBA00022722"/>
    </source>
</evidence>
<evidence type="ECO:0000313" key="5">
    <source>
        <dbReference type="Proteomes" id="UP001470230"/>
    </source>
</evidence>
<gene>
    <name evidence="4" type="ORF">M9Y10_046069</name>
</gene>
<sequence length="240" mass="28282">MFLFIFLAFSSSKEFLKGHAKRTRIKETVRERLKRLYKDHTVRSYDQARVQMYNEVDCDNDELNLIYSGSNYNWKCHQTKKPSATDVNAEHIVPQSTFKSKTPMVSDLHHLLPAAAKLNNLRSNYNFTEVDYSECKQFCRGMKCSTQIPSDPDIYSCLTKNKKWMPIKQDRGRVARAVLYFYTMYDEYPMSVGELSLFKKWNNDYLPNDYEKMRNERINVSQGNRNPYIDDPSLVDQAFP</sequence>
<evidence type="ECO:0000256" key="2">
    <source>
        <dbReference type="ARBA" id="ARBA00022801"/>
    </source>
</evidence>
<comment type="caution">
    <text evidence="4">The sequence shown here is derived from an EMBL/GenBank/DDBJ whole genome shotgun (WGS) entry which is preliminary data.</text>
</comment>
<dbReference type="EMBL" id="JAPFFF010000009">
    <property type="protein sequence ID" value="KAK8883419.1"/>
    <property type="molecule type" value="Genomic_DNA"/>
</dbReference>
<feature type="region of interest" description="Disordered" evidence="3">
    <location>
        <begin position="221"/>
        <end position="240"/>
    </location>
</feature>
<evidence type="ECO:0008006" key="6">
    <source>
        <dbReference type="Google" id="ProtNLM"/>
    </source>
</evidence>
<reference evidence="4 5" key="1">
    <citation type="submission" date="2024-04" db="EMBL/GenBank/DDBJ databases">
        <title>Tritrichomonas musculus Genome.</title>
        <authorList>
            <person name="Alves-Ferreira E."/>
            <person name="Grigg M."/>
            <person name="Lorenzi H."/>
            <person name="Galac M."/>
        </authorList>
    </citation>
    <scope>NUCLEOTIDE SEQUENCE [LARGE SCALE GENOMIC DNA]</scope>
    <source>
        <strain evidence="4 5">EAF2021</strain>
    </source>
</reference>
<dbReference type="InterPro" id="IPR007346">
    <property type="entry name" value="Endonuclease-I"/>
</dbReference>
<protein>
    <recommendedName>
        <fullName evidence="6">Secreted nuclease</fullName>
    </recommendedName>
</protein>
<organism evidence="4 5">
    <name type="scientific">Tritrichomonas musculus</name>
    <dbReference type="NCBI Taxonomy" id="1915356"/>
    <lineage>
        <taxon>Eukaryota</taxon>
        <taxon>Metamonada</taxon>
        <taxon>Parabasalia</taxon>
        <taxon>Tritrichomonadida</taxon>
        <taxon>Tritrichomonadidae</taxon>
        <taxon>Tritrichomonas</taxon>
    </lineage>
</organism>
<dbReference type="InterPro" id="IPR044925">
    <property type="entry name" value="His-Me_finger_sf"/>
</dbReference>
<name>A0ABR2JXB8_9EUKA</name>
<dbReference type="Proteomes" id="UP001470230">
    <property type="component" value="Unassembled WGS sequence"/>
</dbReference>
<accession>A0ABR2JXB8</accession>
<keyword evidence="1" id="KW-0540">Nuclease</keyword>
<keyword evidence="2" id="KW-0378">Hydrolase</keyword>
<dbReference type="PANTHER" id="PTHR33607:SF2">
    <property type="entry name" value="ENDONUCLEASE-1"/>
    <property type="match status" value="1"/>
</dbReference>
<keyword evidence="5" id="KW-1185">Reference proteome</keyword>
<evidence type="ECO:0000256" key="3">
    <source>
        <dbReference type="SAM" id="MobiDB-lite"/>
    </source>
</evidence>
<evidence type="ECO:0000313" key="4">
    <source>
        <dbReference type="EMBL" id="KAK8883419.1"/>
    </source>
</evidence>
<dbReference type="PANTHER" id="PTHR33607">
    <property type="entry name" value="ENDONUCLEASE-1"/>
    <property type="match status" value="1"/>
</dbReference>
<dbReference type="Pfam" id="PF04231">
    <property type="entry name" value="Endonuclease_1"/>
    <property type="match status" value="1"/>
</dbReference>
<proteinExistence type="predicted"/>